<organism evidence="2 3">
    <name type="scientific">Athelia psychrophila</name>
    <dbReference type="NCBI Taxonomy" id="1759441"/>
    <lineage>
        <taxon>Eukaryota</taxon>
        <taxon>Fungi</taxon>
        <taxon>Dikarya</taxon>
        <taxon>Basidiomycota</taxon>
        <taxon>Agaricomycotina</taxon>
        <taxon>Agaricomycetes</taxon>
        <taxon>Agaricomycetidae</taxon>
        <taxon>Atheliales</taxon>
        <taxon>Atheliaceae</taxon>
        <taxon>Athelia</taxon>
    </lineage>
</organism>
<gene>
    <name evidence="2" type="ORF">FIBSPDRAFT_873637</name>
</gene>
<reference evidence="2 3" key="1">
    <citation type="journal article" date="2016" name="Mol. Biol. Evol.">
        <title>Comparative Genomics of Early-Diverging Mushroom-Forming Fungi Provides Insights into the Origins of Lignocellulose Decay Capabilities.</title>
        <authorList>
            <person name="Nagy L.G."/>
            <person name="Riley R."/>
            <person name="Tritt A."/>
            <person name="Adam C."/>
            <person name="Daum C."/>
            <person name="Floudas D."/>
            <person name="Sun H."/>
            <person name="Yadav J.S."/>
            <person name="Pangilinan J."/>
            <person name="Larsson K.H."/>
            <person name="Matsuura K."/>
            <person name="Barry K."/>
            <person name="Labutti K."/>
            <person name="Kuo R."/>
            <person name="Ohm R.A."/>
            <person name="Bhattacharya S.S."/>
            <person name="Shirouzu T."/>
            <person name="Yoshinaga Y."/>
            <person name="Martin F.M."/>
            <person name="Grigoriev I.V."/>
            <person name="Hibbett D.S."/>
        </authorList>
    </citation>
    <scope>NUCLEOTIDE SEQUENCE [LARGE SCALE GENOMIC DNA]</scope>
    <source>
        <strain evidence="2 3">CBS 109695</strain>
    </source>
</reference>
<feature type="transmembrane region" description="Helical" evidence="1">
    <location>
        <begin position="6"/>
        <end position="26"/>
    </location>
</feature>
<keyword evidence="1" id="KW-0472">Membrane</keyword>
<protein>
    <submittedName>
        <fullName evidence="2">Uncharacterized protein</fullName>
    </submittedName>
</protein>
<keyword evidence="1" id="KW-1133">Transmembrane helix</keyword>
<sequence>MGAQVPFAWLLICVVIFAPCIPWLAAISWMMKGSALEEVLAQGSTLRTPPGRSGAPPGASLSPRNSMMWLFCTRGEAAAKRAAQGFDGRQQAVEGLFPNFDSLPSALVPGA</sequence>
<evidence type="ECO:0000256" key="1">
    <source>
        <dbReference type="SAM" id="Phobius"/>
    </source>
</evidence>
<proteinExistence type="predicted"/>
<keyword evidence="3" id="KW-1185">Reference proteome</keyword>
<dbReference type="EMBL" id="KV417701">
    <property type="protein sequence ID" value="KZP09398.1"/>
    <property type="molecule type" value="Genomic_DNA"/>
</dbReference>
<dbReference type="AlphaFoldDB" id="A0A165YBK5"/>
<dbReference type="Proteomes" id="UP000076532">
    <property type="component" value="Unassembled WGS sequence"/>
</dbReference>
<name>A0A165YBK5_9AGAM</name>
<keyword evidence="1" id="KW-0812">Transmembrane</keyword>
<evidence type="ECO:0000313" key="3">
    <source>
        <dbReference type="Proteomes" id="UP000076532"/>
    </source>
</evidence>
<accession>A0A165YBK5</accession>
<evidence type="ECO:0000313" key="2">
    <source>
        <dbReference type="EMBL" id="KZP09398.1"/>
    </source>
</evidence>